<organism evidence="1 2">
    <name type="scientific">Acropora cervicornis</name>
    <name type="common">Staghorn coral</name>
    <dbReference type="NCBI Taxonomy" id="6130"/>
    <lineage>
        <taxon>Eukaryota</taxon>
        <taxon>Metazoa</taxon>
        <taxon>Cnidaria</taxon>
        <taxon>Anthozoa</taxon>
        <taxon>Hexacorallia</taxon>
        <taxon>Scleractinia</taxon>
        <taxon>Astrocoeniina</taxon>
        <taxon>Acroporidae</taxon>
        <taxon>Acropora</taxon>
    </lineage>
</organism>
<dbReference type="Proteomes" id="UP001249851">
    <property type="component" value="Unassembled WGS sequence"/>
</dbReference>
<comment type="caution">
    <text evidence="1">The sequence shown here is derived from an EMBL/GenBank/DDBJ whole genome shotgun (WGS) entry which is preliminary data.</text>
</comment>
<gene>
    <name evidence="1" type="ORF">P5673_026968</name>
</gene>
<name>A0AAD9UVY0_ACRCE</name>
<protein>
    <recommendedName>
        <fullName evidence="3">THAP-type domain-containing protein</fullName>
    </recommendedName>
</protein>
<evidence type="ECO:0000313" key="1">
    <source>
        <dbReference type="EMBL" id="KAK2551971.1"/>
    </source>
</evidence>
<evidence type="ECO:0008006" key="3">
    <source>
        <dbReference type="Google" id="ProtNLM"/>
    </source>
</evidence>
<reference evidence="1" key="1">
    <citation type="journal article" date="2023" name="G3 (Bethesda)">
        <title>Whole genome assembly and annotation of the endangered Caribbean coral Acropora cervicornis.</title>
        <authorList>
            <person name="Selwyn J.D."/>
            <person name="Vollmer S.V."/>
        </authorList>
    </citation>
    <scope>NUCLEOTIDE SEQUENCE</scope>
    <source>
        <strain evidence="1">K2</strain>
    </source>
</reference>
<proteinExistence type="predicted"/>
<keyword evidence="2" id="KW-1185">Reference proteome</keyword>
<reference evidence="1" key="2">
    <citation type="journal article" date="2023" name="Science">
        <title>Genomic signatures of disease resistance in endangered staghorn corals.</title>
        <authorList>
            <person name="Vollmer S.V."/>
            <person name="Selwyn J.D."/>
            <person name="Despard B.A."/>
            <person name="Roesel C.L."/>
        </authorList>
    </citation>
    <scope>NUCLEOTIDE SEQUENCE</scope>
    <source>
        <strain evidence="1">K2</strain>
    </source>
</reference>
<dbReference type="AlphaFoldDB" id="A0AAD9UVY0"/>
<evidence type="ECO:0000313" key="2">
    <source>
        <dbReference type="Proteomes" id="UP001249851"/>
    </source>
</evidence>
<dbReference type="EMBL" id="JARQWQ010000091">
    <property type="protein sequence ID" value="KAK2551971.1"/>
    <property type="molecule type" value="Genomic_DNA"/>
</dbReference>
<accession>A0AAD9UVY0</accession>
<sequence length="123" mass="14243">MAPRLAERAQEVPCYRQIDNDKVFTCEKHFAESHIEITVSEKMKKKRQKFGAIPTLNTPQKSFEKVPTTPRPARLVVKEHPEVDVLIVKRVCHKSFTQFCKRAGSLKSIQEWDTCAKEDRMVS</sequence>